<name>A0A956RRS9_UNCEI</name>
<reference evidence="3" key="1">
    <citation type="submission" date="2020-04" db="EMBL/GenBank/DDBJ databases">
        <authorList>
            <person name="Zhang T."/>
        </authorList>
    </citation>
    <scope>NUCLEOTIDE SEQUENCE</scope>
    <source>
        <strain evidence="3">HKST-UBA01</strain>
    </source>
</reference>
<evidence type="ECO:0000256" key="1">
    <source>
        <dbReference type="SAM" id="Phobius"/>
    </source>
</evidence>
<organism evidence="3 4">
    <name type="scientific">Eiseniibacteriota bacterium</name>
    <dbReference type="NCBI Taxonomy" id="2212470"/>
    <lineage>
        <taxon>Bacteria</taxon>
        <taxon>Candidatus Eiseniibacteriota</taxon>
    </lineage>
</organism>
<comment type="caution">
    <text evidence="3">The sequence shown here is derived from an EMBL/GenBank/DDBJ whole genome shotgun (WGS) entry which is preliminary data.</text>
</comment>
<dbReference type="InterPro" id="IPR025196">
    <property type="entry name" value="DUF4126"/>
</dbReference>
<proteinExistence type="predicted"/>
<keyword evidence="1" id="KW-0472">Membrane</keyword>
<keyword evidence="1" id="KW-0812">Transmembrane</keyword>
<feature type="non-terminal residue" evidence="3">
    <location>
        <position position="1"/>
    </location>
</feature>
<dbReference type="EMBL" id="JAGQHR010000883">
    <property type="protein sequence ID" value="MCA9729882.1"/>
    <property type="molecule type" value="Genomic_DNA"/>
</dbReference>
<accession>A0A956RRS9</accession>
<feature type="transmembrane region" description="Helical" evidence="1">
    <location>
        <begin position="47"/>
        <end position="71"/>
    </location>
</feature>
<evidence type="ECO:0000313" key="3">
    <source>
        <dbReference type="EMBL" id="MCA9729882.1"/>
    </source>
</evidence>
<dbReference type="Proteomes" id="UP000697710">
    <property type="component" value="Unassembled WGS sequence"/>
</dbReference>
<gene>
    <name evidence="3" type="ORF">KC729_19520</name>
</gene>
<sequence>ALVLGTISLGTQIGRAKARLGSTATTAGLANPILSTIEDGISATLSVLALLVPIVAGILVLLFLFLLYRIVRKVHRAGRFWRRKPTAAS</sequence>
<evidence type="ECO:0000313" key="4">
    <source>
        <dbReference type="Proteomes" id="UP000697710"/>
    </source>
</evidence>
<evidence type="ECO:0000259" key="2">
    <source>
        <dbReference type="Pfam" id="PF13548"/>
    </source>
</evidence>
<reference evidence="3" key="2">
    <citation type="journal article" date="2021" name="Microbiome">
        <title>Successional dynamics and alternative stable states in a saline activated sludge microbial community over 9 years.</title>
        <authorList>
            <person name="Wang Y."/>
            <person name="Ye J."/>
            <person name="Ju F."/>
            <person name="Liu L."/>
            <person name="Boyd J.A."/>
            <person name="Deng Y."/>
            <person name="Parks D.H."/>
            <person name="Jiang X."/>
            <person name="Yin X."/>
            <person name="Woodcroft B.J."/>
            <person name="Tyson G.W."/>
            <person name="Hugenholtz P."/>
            <person name="Polz M.F."/>
            <person name="Zhang T."/>
        </authorList>
    </citation>
    <scope>NUCLEOTIDE SEQUENCE</scope>
    <source>
        <strain evidence="3">HKST-UBA01</strain>
    </source>
</reference>
<dbReference type="AlphaFoldDB" id="A0A956RRS9"/>
<dbReference type="Pfam" id="PF13548">
    <property type="entry name" value="DUF4126"/>
    <property type="match status" value="1"/>
</dbReference>
<feature type="domain" description="DUF4126" evidence="2">
    <location>
        <begin position="5"/>
        <end position="73"/>
    </location>
</feature>
<keyword evidence="1" id="KW-1133">Transmembrane helix</keyword>
<protein>
    <submittedName>
        <fullName evidence="3">DUF4126 domain-containing protein</fullName>
    </submittedName>
</protein>